<evidence type="ECO:0000256" key="1">
    <source>
        <dbReference type="SAM" id="SignalP"/>
    </source>
</evidence>
<keyword evidence="3" id="KW-0540">Nuclease</keyword>
<gene>
    <name evidence="3" type="ORF">ACFFGN_02365</name>
</gene>
<dbReference type="InterPro" id="IPR036691">
    <property type="entry name" value="Endo/exonu/phosph_ase_sf"/>
</dbReference>
<dbReference type="EMBL" id="JBHLTC010000001">
    <property type="protein sequence ID" value="MFC0622886.1"/>
    <property type="molecule type" value="Genomic_DNA"/>
</dbReference>
<keyword evidence="4" id="KW-1185">Reference proteome</keyword>
<feature type="chain" id="PRO_5047105931" evidence="1">
    <location>
        <begin position="26"/>
        <end position="285"/>
    </location>
</feature>
<dbReference type="SUPFAM" id="SSF56219">
    <property type="entry name" value="DNase I-like"/>
    <property type="match status" value="1"/>
</dbReference>
<evidence type="ECO:0000313" key="4">
    <source>
        <dbReference type="Proteomes" id="UP001589890"/>
    </source>
</evidence>
<name>A0ABV6QE38_9ACTN</name>
<feature type="domain" description="Endonuclease/exonuclease/phosphatase" evidence="2">
    <location>
        <begin position="77"/>
        <end position="275"/>
    </location>
</feature>
<keyword evidence="1" id="KW-0732">Signal</keyword>
<accession>A0ABV6QE38</accession>
<dbReference type="GO" id="GO:0004519">
    <property type="term" value="F:endonuclease activity"/>
    <property type="evidence" value="ECO:0007669"/>
    <property type="project" value="UniProtKB-KW"/>
</dbReference>
<evidence type="ECO:0000259" key="2">
    <source>
        <dbReference type="Pfam" id="PF03372"/>
    </source>
</evidence>
<dbReference type="Proteomes" id="UP001589890">
    <property type="component" value="Unassembled WGS sequence"/>
</dbReference>
<organism evidence="3 4">
    <name type="scientific">Kribbella deserti</name>
    <dbReference type="NCBI Taxonomy" id="1926257"/>
    <lineage>
        <taxon>Bacteria</taxon>
        <taxon>Bacillati</taxon>
        <taxon>Actinomycetota</taxon>
        <taxon>Actinomycetes</taxon>
        <taxon>Propionibacteriales</taxon>
        <taxon>Kribbellaceae</taxon>
        <taxon>Kribbella</taxon>
    </lineage>
</organism>
<dbReference type="Gene3D" id="3.60.10.10">
    <property type="entry name" value="Endonuclease/exonuclease/phosphatase"/>
    <property type="match status" value="1"/>
</dbReference>
<protein>
    <submittedName>
        <fullName evidence="3">Endonuclease/exonuclease/phosphatase family protein</fullName>
    </submittedName>
</protein>
<feature type="signal peptide" evidence="1">
    <location>
        <begin position="1"/>
        <end position="25"/>
    </location>
</feature>
<evidence type="ECO:0000313" key="3">
    <source>
        <dbReference type="EMBL" id="MFC0622886.1"/>
    </source>
</evidence>
<proteinExistence type="predicted"/>
<keyword evidence="3" id="KW-0378">Hydrolase</keyword>
<dbReference type="Pfam" id="PF03372">
    <property type="entry name" value="Exo_endo_phos"/>
    <property type="match status" value="1"/>
</dbReference>
<keyword evidence="3" id="KW-0255">Endonuclease</keyword>
<comment type="caution">
    <text evidence="3">The sequence shown here is derived from an EMBL/GenBank/DDBJ whole genome shotgun (WGS) entry which is preliminary data.</text>
</comment>
<sequence length="285" mass="31406">MKFRPGRIVPALTACLALTATALFAVPAEAREVRESGSSAMAASVARVGSYNVKGWHLTEPGGIDGRVRMRESLTRIEAKGLSIVGLQEFESPQADVVRNDGGWGLFRADANSVYAGGNYGGNAIMWKKSAWRLVNAWQLHAKVGDRRALHMPIVLLEHTSGKRVVVMNVHNPAGAENEAWREHLRDMERAKLRELKGFYNHVLFTGDFNENTEAVCFFTTNALMKAATGYKPNADGSCPASNYRTVDWIFGAGPVSFAGWEIDRTFEERNWSDHPLVSAAYTFG</sequence>
<dbReference type="InterPro" id="IPR005135">
    <property type="entry name" value="Endo/exonuclease/phosphatase"/>
</dbReference>
<reference evidence="3 4" key="1">
    <citation type="submission" date="2024-09" db="EMBL/GenBank/DDBJ databases">
        <authorList>
            <person name="Sun Q."/>
            <person name="Mori K."/>
        </authorList>
    </citation>
    <scope>NUCLEOTIDE SEQUENCE [LARGE SCALE GENOMIC DNA]</scope>
    <source>
        <strain evidence="3 4">CGMCC 1.15906</strain>
    </source>
</reference>
<dbReference type="RefSeq" id="WP_380043564.1">
    <property type="nucleotide sequence ID" value="NZ_JBHLTC010000001.1"/>
</dbReference>